<evidence type="ECO:0000259" key="1">
    <source>
        <dbReference type="PROSITE" id="PS50943"/>
    </source>
</evidence>
<dbReference type="RefSeq" id="WP_012961163.1">
    <property type="nucleotide sequence ID" value="NC_013792.1"/>
</dbReference>
<dbReference type="Proteomes" id="UP000001544">
    <property type="component" value="Plasmid pBpOF4-01"/>
</dbReference>
<feature type="domain" description="HTH cro/C1-type" evidence="1">
    <location>
        <begin position="10"/>
        <end position="63"/>
    </location>
</feature>
<dbReference type="HOGENOM" id="CLU_626510_0_0_9"/>
<geneLocation type="plasmid" evidence="2 3">
    <name>pBpOF4-01</name>
</geneLocation>
<dbReference type="Gene3D" id="1.25.40.10">
    <property type="entry name" value="Tetratricopeptide repeat domain"/>
    <property type="match status" value="1"/>
</dbReference>
<organism evidence="2 3">
    <name type="scientific">Alkalihalophilus pseudofirmus (strain ATCC BAA-2126 / JCM 17055 / OF4)</name>
    <name type="common">Bacillus pseudofirmus</name>
    <dbReference type="NCBI Taxonomy" id="398511"/>
    <lineage>
        <taxon>Bacteria</taxon>
        <taxon>Bacillati</taxon>
        <taxon>Bacillota</taxon>
        <taxon>Bacilli</taxon>
        <taxon>Bacillales</taxon>
        <taxon>Bacillaceae</taxon>
        <taxon>Alkalihalophilus</taxon>
    </lineage>
</organism>
<dbReference type="GO" id="GO:0003677">
    <property type="term" value="F:DNA binding"/>
    <property type="evidence" value="ECO:0007669"/>
    <property type="project" value="InterPro"/>
</dbReference>
<dbReference type="SUPFAM" id="SSF47413">
    <property type="entry name" value="lambda repressor-like DNA-binding domains"/>
    <property type="match status" value="1"/>
</dbReference>
<dbReference type="SUPFAM" id="SSF48452">
    <property type="entry name" value="TPR-like"/>
    <property type="match status" value="1"/>
</dbReference>
<dbReference type="EMBL" id="CP001879">
    <property type="protein sequence ID" value="ADC52254.1"/>
    <property type="molecule type" value="Genomic_DNA"/>
</dbReference>
<name>D3G1M8_ALKPO</name>
<dbReference type="SMART" id="SM00530">
    <property type="entry name" value="HTH_XRE"/>
    <property type="match status" value="1"/>
</dbReference>
<sequence length="437" mass="51155">MNNYLTGDKIRYYRKEKKMSLKELAQGICSVTKMSNIELGQSNATDPELEKIASKLEIPLSYIKIAQEDTTIIKQINEIEDLIYLDQMEKAKELISKIKDHYNTHIYLNAISIELYYINGLYCYYSNEHDRATQELNNALFCEPSKNVERLTFKIKTYLLLSRISYEEKNYEKSLIQLIEAKKIADTKVSVFYMLRNTIHLNLCIHYILLGKLALANIFIDELDLPTQPLVTLVRGTLAFCEKDYVQALSYADETRSAAQETSNKELILKSLSLKMKIHKVNGQDEEYTNLLEVLKTYLSSFKFPTNHLYLSLAQDYLQEAISQGDMESCQVMFDYLFNIKKKSPFISLHYKTHHLYAKYLKHFSNNYEGIQYHLNCALEFCPEYQLLDRAIITHELAELNYTPESSYKTSSKLFYEHIRKQSVNNELHFFLPMPIF</sequence>
<reference evidence="2 3" key="1">
    <citation type="journal article" date="2011" name="Environ. Microbiol.">
        <title>Genome of alkaliphilic Bacillus pseudofirmus OF4 reveals adaptations that support the ability to grow in an external pH range from 7.5 to 11.4.</title>
        <authorList>
            <person name="Janto B."/>
            <person name="Ahmed A."/>
            <person name="Ito M."/>
            <person name="Liu J."/>
            <person name="Hicks D.B."/>
            <person name="Pagni S."/>
            <person name="Fackelmayer O.J."/>
            <person name="Smith T.A."/>
            <person name="Earl J."/>
            <person name="Elbourne L.D."/>
            <person name="Hassan K."/>
            <person name="Paulsen I.T."/>
            <person name="Kolsto A.B."/>
            <person name="Tourasse N.J."/>
            <person name="Ehrlich G.D."/>
            <person name="Boissy R."/>
            <person name="Ivey D.M."/>
            <person name="Li G."/>
            <person name="Xue Y."/>
            <person name="Ma Y."/>
            <person name="Hu F.Z."/>
            <person name="Krulwich T.A."/>
        </authorList>
    </citation>
    <scope>NUCLEOTIDE SEQUENCE [LARGE SCALE GENOMIC DNA]</scope>
    <source>
        <strain evidence="3">ATCC BAA-2126 / JCM 17055 / OF4</strain>
    </source>
</reference>
<dbReference type="CDD" id="cd00093">
    <property type="entry name" value="HTH_XRE"/>
    <property type="match status" value="1"/>
</dbReference>
<dbReference type="eggNOG" id="ENOG5030DD0">
    <property type="taxonomic scope" value="Bacteria"/>
</dbReference>
<dbReference type="InterPro" id="IPR010982">
    <property type="entry name" value="Lambda_DNA-bd_dom_sf"/>
</dbReference>
<proteinExistence type="predicted"/>
<keyword evidence="2" id="KW-0614">Plasmid</keyword>
<gene>
    <name evidence="2" type="ordered locus">BpOF4_21294</name>
</gene>
<dbReference type="InterPro" id="IPR011990">
    <property type="entry name" value="TPR-like_helical_dom_sf"/>
</dbReference>
<dbReference type="KEGG" id="bpf:BpOF4_21294"/>
<protein>
    <submittedName>
        <fullName evidence="2">DNA binding protein, putative</fullName>
    </submittedName>
</protein>
<keyword evidence="3" id="KW-1185">Reference proteome</keyword>
<evidence type="ECO:0000313" key="2">
    <source>
        <dbReference type="EMBL" id="ADC52254.1"/>
    </source>
</evidence>
<evidence type="ECO:0000313" key="3">
    <source>
        <dbReference type="Proteomes" id="UP000001544"/>
    </source>
</evidence>
<dbReference type="PROSITE" id="PS50943">
    <property type="entry name" value="HTH_CROC1"/>
    <property type="match status" value="1"/>
</dbReference>
<dbReference type="InterPro" id="IPR001387">
    <property type="entry name" value="Cro/C1-type_HTH"/>
</dbReference>
<dbReference type="Pfam" id="PF01381">
    <property type="entry name" value="HTH_3"/>
    <property type="match status" value="1"/>
</dbReference>
<dbReference type="Gene3D" id="1.10.260.40">
    <property type="entry name" value="lambda repressor-like DNA-binding domains"/>
    <property type="match status" value="1"/>
</dbReference>
<accession>D3G1M8</accession>
<dbReference type="AlphaFoldDB" id="D3G1M8"/>